<dbReference type="SUPFAM" id="SSF47413">
    <property type="entry name" value="lambda repressor-like DNA-binding domains"/>
    <property type="match status" value="1"/>
</dbReference>
<dbReference type="Pfam" id="PF06803">
    <property type="entry name" value="DUF1232"/>
    <property type="match status" value="1"/>
</dbReference>
<dbReference type="InterPro" id="IPR010982">
    <property type="entry name" value="Lambda_DNA-bd_dom_sf"/>
</dbReference>
<dbReference type="InterPro" id="IPR001387">
    <property type="entry name" value="Cro/C1-type_HTH"/>
</dbReference>
<dbReference type="RefSeq" id="WP_073538661.1">
    <property type="nucleotide sequence ID" value="NZ_CP018335.1"/>
</dbReference>
<reference evidence="6 7" key="1">
    <citation type="submission" date="2016-12" db="EMBL/GenBank/DDBJ databases">
        <title>Complete genome sequence of Clostridium kluyveri JZZ isolated from the pit mud of a Chinese flavor liquor-making factory.</title>
        <authorList>
            <person name="Wang Y."/>
        </authorList>
    </citation>
    <scope>NUCLEOTIDE SEQUENCE [LARGE SCALE GENOMIC DNA]</scope>
    <source>
        <strain evidence="6 7">JZZ</strain>
    </source>
</reference>
<proteinExistence type="predicted"/>
<comment type="subcellular location">
    <subcellularLocation>
        <location evidence="1">Endomembrane system</location>
        <topology evidence="1">Multi-pass membrane protein</topology>
    </subcellularLocation>
</comment>
<keyword evidence="3" id="KW-1133">Transmembrane helix</keyword>
<keyword evidence="2" id="KW-0812">Transmembrane</keyword>
<evidence type="ECO:0000256" key="1">
    <source>
        <dbReference type="ARBA" id="ARBA00004127"/>
    </source>
</evidence>
<evidence type="ECO:0000313" key="7">
    <source>
        <dbReference type="Proteomes" id="UP000184604"/>
    </source>
</evidence>
<evidence type="ECO:0000256" key="4">
    <source>
        <dbReference type="ARBA" id="ARBA00023136"/>
    </source>
</evidence>
<evidence type="ECO:0000256" key="3">
    <source>
        <dbReference type="ARBA" id="ARBA00022989"/>
    </source>
</evidence>
<dbReference type="InterPro" id="IPR010652">
    <property type="entry name" value="DUF1232"/>
</dbReference>
<dbReference type="OrthoDB" id="9793277at2"/>
<dbReference type="CDD" id="cd00093">
    <property type="entry name" value="HTH_XRE"/>
    <property type="match status" value="1"/>
</dbReference>
<keyword evidence="6" id="KW-0238">DNA-binding</keyword>
<feature type="domain" description="HTH cro/C1-type" evidence="5">
    <location>
        <begin position="14"/>
        <end position="68"/>
    </location>
</feature>
<dbReference type="SMART" id="SM00530">
    <property type="entry name" value="HTH_XRE"/>
    <property type="match status" value="1"/>
</dbReference>
<organism evidence="6 7">
    <name type="scientific">Clostridium kluyveri</name>
    <dbReference type="NCBI Taxonomy" id="1534"/>
    <lineage>
        <taxon>Bacteria</taxon>
        <taxon>Bacillati</taxon>
        <taxon>Bacillota</taxon>
        <taxon>Clostridia</taxon>
        <taxon>Eubacteriales</taxon>
        <taxon>Clostridiaceae</taxon>
        <taxon>Clostridium</taxon>
    </lineage>
</organism>
<dbReference type="PROSITE" id="PS50943">
    <property type="entry name" value="HTH_CROC1"/>
    <property type="match status" value="1"/>
</dbReference>
<dbReference type="Pfam" id="PF01381">
    <property type="entry name" value="HTH_3"/>
    <property type="match status" value="1"/>
</dbReference>
<dbReference type="Proteomes" id="UP000184604">
    <property type="component" value="Chromosome"/>
</dbReference>
<name>A0A1L5F7R5_CLOKL</name>
<evidence type="ECO:0000259" key="5">
    <source>
        <dbReference type="PROSITE" id="PS50943"/>
    </source>
</evidence>
<dbReference type="Gene3D" id="1.10.260.40">
    <property type="entry name" value="lambda repressor-like DNA-binding domains"/>
    <property type="match status" value="1"/>
</dbReference>
<sequence>MYENKKKSELGSMIRTLLKENSLSMRKLSSISGIDTATISRIVNGKQRANMNHLRILSKYLNVPIKKLLIADGYDMTSLNDEDPMDSPSLIKNIHELLKLPDLLNYKCDLSKIEEELEKYKIYALTEEGKSIIYKNFNKKIEAVNGDGFFIEELKEMYKKFCDESLPEEIHALLGSGLLYFILSVDIIPDYIFPIGYLDDIIAIKLVLHNMLEVKQKHEKDMYKIL</sequence>
<accession>A0A1L5F7R5</accession>
<gene>
    <name evidence="6" type="ORF">BS101_09830</name>
</gene>
<dbReference type="EMBL" id="CP018335">
    <property type="protein sequence ID" value="APM39023.1"/>
    <property type="molecule type" value="Genomic_DNA"/>
</dbReference>
<dbReference type="AlphaFoldDB" id="A0A1L5F7R5"/>
<keyword evidence="4" id="KW-0472">Membrane</keyword>
<evidence type="ECO:0000256" key="2">
    <source>
        <dbReference type="ARBA" id="ARBA00022692"/>
    </source>
</evidence>
<evidence type="ECO:0000313" key="6">
    <source>
        <dbReference type="EMBL" id="APM39023.1"/>
    </source>
</evidence>
<dbReference type="GO" id="GO:0003677">
    <property type="term" value="F:DNA binding"/>
    <property type="evidence" value="ECO:0007669"/>
    <property type="project" value="UniProtKB-KW"/>
</dbReference>
<protein>
    <submittedName>
        <fullName evidence="6">DNA-binding protein</fullName>
    </submittedName>
</protein>
<dbReference type="GO" id="GO:0012505">
    <property type="term" value="C:endomembrane system"/>
    <property type="evidence" value="ECO:0007669"/>
    <property type="project" value="UniProtKB-SubCell"/>
</dbReference>